<organism evidence="1 2">
    <name type="scientific">Oenococcus kitaharae DSM 17330</name>
    <dbReference type="NCBI Taxonomy" id="1045004"/>
    <lineage>
        <taxon>Bacteria</taxon>
        <taxon>Bacillati</taxon>
        <taxon>Bacillota</taxon>
        <taxon>Bacilli</taxon>
        <taxon>Lactobacillales</taxon>
        <taxon>Lactobacillaceae</taxon>
        <taxon>Oenococcus</taxon>
    </lineage>
</organism>
<gene>
    <name evidence="1" type="ORF">OKIT_1734</name>
</gene>
<dbReference type="InterPro" id="IPR036390">
    <property type="entry name" value="WH_DNA-bd_sf"/>
</dbReference>
<dbReference type="InterPro" id="IPR000944">
    <property type="entry name" value="Tscrpt_reg_Rrf2"/>
</dbReference>
<accession>G9WGI1</accession>
<dbReference type="eggNOG" id="COG1959">
    <property type="taxonomic scope" value="Bacteria"/>
</dbReference>
<keyword evidence="2" id="KW-1185">Reference proteome</keyword>
<dbReference type="EMBL" id="AFVZ01000001">
    <property type="protein sequence ID" value="EHN59808.1"/>
    <property type="molecule type" value="Genomic_DNA"/>
</dbReference>
<comment type="caution">
    <text evidence="1">The sequence shown here is derived from an EMBL/GenBank/DDBJ whole genome shotgun (WGS) entry which is preliminary data.</text>
</comment>
<dbReference type="Proteomes" id="UP000004959">
    <property type="component" value="Chromosome"/>
</dbReference>
<dbReference type="PANTHER" id="PTHR33221:SF15">
    <property type="entry name" value="HTH-TYPE TRANSCRIPTIONAL REGULATOR YWGB-RELATED"/>
    <property type="match status" value="1"/>
</dbReference>
<dbReference type="GO" id="GO:0003700">
    <property type="term" value="F:DNA-binding transcription factor activity"/>
    <property type="evidence" value="ECO:0007669"/>
    <property type="project" value="TreeGrafter"/>
</dbReference>
<dbReference type="HOGENOM" id="CLU_107144_4_2_9"/>
<dbReference type="STRING" id="336988.NT96_02315"/>
<name>G9WGI1_9LACO</name>
<dbReference type="Gene3D" id="1.10.10.10">
    <property type="entry name" value="Winged helix-like DNA-binding domain superfamily/Winged helix DNA-binding domain"/>
    <property type="match status" value="1"/>
</dbReference>
<reference evidence="1 2" key="1">
    <citation type="journal article" date="2012" name="PLoS ONE">
        <title>Functional divergence in the genus oenococcus as predicted by genome sequencing of the newly-described species, Oenococcus kitaharae.</title>
        <authorList>
            <person name="Borneman A.R."/>
            <person name="McCarthy J.M."/>
            <person name="Chambers P.J."/>
            <person name="Bartowsky E.J."/>
        </authorList>
    </citation>
    <scope>NUCLEOTIDE SEQUENCE [LARGE SCALE GENOMIC DNA]</scope>
    <source>
        <strain evidence="2">DSM17330</strain>
    </source>
</reference>
<evidence type="ECO:0000313" key="1">
    <source>
        <dbReference type="EMBL" id="EHN59808.1"/>
    </source>
</evidence>
<evidence type="ECO:0000313" key="2">
    <source>
        <dbReference type="Proteomes" id="UP000004959"/>
    </source>
</evidence>
<protein>
    <submittedName>
        <fullName evidence="1">Rrf2 family transcriptional regulator</fullName>
    </submittedName>
</protein>
<dbReference type="GO" id="GO:0005829">
    <property type="term" value="C:cytosol"/>
    <property type="evidence" value="ECO:0007669"/>
    <property type="project" value="TreeGrafter"/>
</dbReference>
<dbReference type="PATRIC" id="fig|1045004.4.peg.1706"/>
<dbReference type="PANTHER" id="PTHR33221">
    <property type="entry name" value="WINGED HELIX-TURN-HELIX TRANSCRIPTIONAL REGULATOR, RRF2 FAMILY"/>
    <property type="match status" value="1"/>
</dbReference>
<dbReference type="SUPFAM" id="SSF46785">
    <property type="entry name" value="Winged helix' DNA-binding domain"/>
    <property type="match status" value="1"/>
</dbReference>
<sequence length="146" mass="15946">MANTQLCDATHVLAYIAINNNSQVKSAQIAESLQTAPSLVRRIMSRLSKAGLINTVQGATQPMLSKPANEISLLDIYLALDEHPELLKIDQHTSPDCPIGKQIPTVVHHYYDEIQDAAQAKMAVISLQDIVSDIKSSQEKSVADIK</sequence>
<proteinExistence type="predicted"/>
<dbReference type="PROSITE" id="PS51197">
    <property type="entry name" value="HTH_RRF2_2"/>
    <property type="match status" value="1"/>
</dbReference>
<dbReference type="RefSeq" id="WP_007746984.1">
    <property type="nucleotide sequence ID" value="NZ_CM001398.1"/>
</dbReference>
<dbReference type="InterPro" id="IPR036388">
    <property type="entry name" value="WH-like_DNA-bd_sf"/>
</dbReference>
<dbReference type="OrthoDB" id="213028at2"/>
<dbReference type="Pfam" id="PF02082">
    <property type="entry name" value="Rrf2"/>
    <property type="match status" value="1"/>
</dbReference>
<dbReference type="AlphaFoldDB" id="G9WGI1"/>